<gene>
    <name evidence="1" type="ORF">K503DRAFT_869716</name>
</gene>
<keyword evidence="2" id="KW-1185">Reference proteome</keyword>
<reference evidence="1 2" key="1">
    <citation type="submission" date="2016-06" db="EMBL/GenBank/DDBJ databases">
        <title>Comparative genomics of the ectomycorrhizal sister species Rhizopogon vinicolor and Rhizopogon vesiculosus (Basidiomycota: Boletales) reveals a divergence of the mating type B locus.</title>
        <authorList>
            <consortium name="DOE Joint Genome Institute"/>
            <person name="Mujic A.B."/>
            <person name="Kuo A."/>
            <person name="Tritt A."/>
            <person name="Lipzen A."/>
            <person name="Chen C."/>
            <person name="Johnson J."/>
            <person name="Sharma A."/>
            <person name="Barry K."/>
            <person name="Grigoriev I.V."/>
            <person name="Spatafora J.W."/>
        </authorList>
    </citation>
    <scope>NUCLEOTIDE SEQUENCE [LARGE SCALE GENOMIC DNA]</scope>
    <source>
        <strain evidence="1 2">AM-OR11-026</strain>
    </source>
</reference>
<evidence type="ECO:0008006" key="3">
    <source>
        <dbReference type="Google" id="ProtNLM"/>
    </source>
</evidence>
<protein>
    <recommendedName>
        <fullName evidence="3">WD40 repeat-like protein</fullName>
    </recommendedName>
</protein>
<dbReference type="STRING" id="1314800.A0A1B7MKR4"/>
<evidence type="ECO:0000313" key="1">
    <source>
        <dbReference type="EMBL" id="OAX33169.1"/>
    </source>
</evidence>
<dbReference type="InParanoid" id="A0A1B7MKR4"/>
<organism evidence="1 2">
    <name type="scientific">Rhizopogon vinicolor AM-OR11-026</name>
    <dbReference type="NCBI Taxonomy" id="1314800"/>
    <lineage>
        <taxon>Eukaryota</taxon>
        <taxon>Fungi</taxon>
        <taxon>Dikarya</taxon>
        <taxon>Basidiomycota</taxon>
        <taxon>Agaricomycotina</taxon>
        <taxon>Agaricomycetes</taxon>
        <taxon>Agaricomycetidae</taxon>
        <taxon>Boletales</taxon>
        <taxon>Suillineae</taxon>
        <taxon>Rhizopogonaceae</taxon>
        <taxon>Rhizopogon</taxon>
    </lineage>
</organism>
<dbReference type="EMBL" id="KV448822">
    <property type="protein sequence ID" value="OAX33169.1"/>
    <property type="molecule type" value="Genomic_DNA"/>
</dbReference>
<dbReference type="AlphaFoldDB" id="A0A1B7MKR4"/>
<accession>A0A1B7MKR4</accession>
<dbReference type="Proteomes" id="UP000092154">
    <property type="component" value="Unassembled WGS sequence"/>
</dbReference>
<sequence length="184" mass="19863">MALASSRGKVSLFIVRPSSSGTCLLSLTTFHFPKPISSPVWDITEHLLFATIEAVEGAGASDIIRVACEDDSSSRATNNSLHHHPPWLVGTATGLIHFYDIASHKGMLISHLVTMLKPPDFIGHISLSLNLGSFSGAKDIITICIWPVVPFHRMKDAKARDAHEVVMILPSQPSPSPTLAHVSL</sequence>
<dbReference type="OrthoDB" id="756370at2759"/>
<proteinExistence type="predicted"/>
<evidence type="ECO:0000313" key="2">
    <source>
        <dbReference type="Proteomes" id="UP000092154"/>
    </source>
</evidence>
<name>A0A1B7MKR4_9AGAM</name>